<proteinExistence type="predicted"/>
<evidence type="ECO:0000259" key="2">
    <source>
        <dbReference type="PROSITE" id="PS50837"/>
    </source>
</evidence>
<dbReference type="InterPro" id="IPR027417">
    <property type="entry name" value="P-loop_NTPase"/>
</dbReference>
<evidence type="ECO:0000313" key="4">
    <source>
        <dbReference type="Proteomes" id="UP000567179"/>
    </source>
</evidence>
<organism evidence="3 4">
    <name type="scientific">Psilocybe cf. subviscida</name>
    <dbReference type="NCBI Taxonomy" id="2480587"/>
    <lineage>
        <taxon>Eukaryota</taxon>
        <taxon>Fungi</taxon>
        <taxon>Dikarya</taxon>
        <taxon>Basidiomycota</taxon>
        <taxon>Agaricomycotina</taxon>
        <taxon>Agaricomycetes</taxon>
        <taxon>Agaricomycetidae</taxon>
        <taxon>Agaricales</taxon>
        <taxon>Agaricineae</taxon>
        <taxon>Strophariaceae</taxon>
        <taxon>Psilocybe</taxon>
    </lineage>
</organism>
<dbReference type="OrthoDB" id="3210254at2759"/>
<reference evidence="3 4" key="1">
    <citation type="journal article" date="2020" name="ISME J.">
        <title>Uncovering the hidden diversity of litter-decomposition mechanisms in mushroom-forming fungi.</title>
        <authorList>
            <person name="Floudas D."/>
            <person name="Bentzer J."/>
            <person name="Ahren D."/>
            <person name="Johansson T."/>
            <person name="Persson P."/>
            <person name="Tunlid A."/>
        </authorList>
    </citation>
    <scope>NUCLEOTIDE SEQUENCE [LARGE SCALE GENOMIC DNA]</scope>
    <source>
        <strain evidence="3 4">CBS 101986</strain>
    </source>
</reference>
<dbReference type="PANTHER" id="PTHR10039:SF14">
    <property type="entry name" value="NACHT DOMAIN-CONTAINING PROTEIN"/>
    <property type="match status" value="1"/>
</dbReference>
<dbReference type="PANTHER" id="PTHR10039">
    <property type="entry name" value="AMELOGENIN"/>
    <property type="match status" value="1"/>
</dbReference>
<keyword evidence="1" id="KW-0677">Repeat</keyword>
<dbReference type="Gene3D" id="3.40.50.300">
    <property type="entry name" value="P-loop containing nucleotide triphosphate hydrolases"/>
    <property type="match status" value="1"/>
</dbReference>
<dbReference type="InterPro" id="IPR059179">
    <property type="entry name" value="MLKL-like_MCAfunc"/>
</dbReference>
<keyword evidence="4" id="KW-1185">Reference proteome</keyword>
<gene>
    <name evidence="3" type="ORF">D9619_012902</name>
</gene>
<dbReference type="InterPro" id="IPR007111">
    <property type="entry name" value="NACHT_NTPase"/>
</dbReference>
<name>A0A8H5BI34_9AGAR</name>
<dbReference type="EMBL" id="JAACJJ010000017">
    <property type="protein sequence ID" value="KAF5323779.1"/>
    <property type="molecule type" value="Genomic_DNA"/>
</dbReference>
<comment type="caution">
    <text evidence="3">The sequence shown here is derived from an EMBL/GenBank/DDBJ whole genome shotgun (WGS) entry which is preliminary data.</text>
</comment>
<dbReference type="CDD" id="cd21037">
    <property type="entry name" value="MLKL_NTD"/>
    <property type="match status" value="1"/>
</dbReference>
<accession>A0A8H5BI34</accession>
<dbReference type="AlphaFoldDB" id="A0A8H5BI34"/>
<dbReference type="PROSITE" id="PS50837">
    <property type="entry name" value="NACHT"/>
    <property type="match status" value="1"/>
</dbReference>
<feature type="domain" description="NACHT" evidence="2">
    <location>
        <begin position="233"/>
        <end position="375"/>
    </location>
</feature>
<protein>
    <recommendedName>
        <fullName evidence="2">NACHT domain-containing protein</fullName>
    </recommendedName>
</protein>
<dbReference type="InterPro" id="IPR056884">
    <property type="entry name" value="NPHP3-like_N"/>
</dbReference>
<dbReference type="Pfam" id="PF24883">
    <property type="entry name" value="NPHP3_N"/>
    <property type="match status" value="1"/>
</dbReference>
<dbReference type="Proteomes" id="UP000567179">
    <property type="component" value="Unassembled WGS sequence"/>
</dbReference>
<evidence type="ECO:0000313" key="3">
    <source>
        <dbReference type="EMBL" id="KAF5323779.1"/>
    </source>
</evidence>
<sequence>MMMEASRSQFTLLPKHRSPIETMKNSTSRAKLKSALVIGLQLAEKGVDGLPIPGVKGCIGGILKIIEQEELREANVETFNGLVTIIQGFREVTVERLSRERNIPEDLKSDVERLAKKLRDIPGRYEERVGQPSRMKRLKDFVSASDHAKALNGLGEDLKNAVQEFQTSLLMNIQLMEQRREDDRLIDKLPVERKAFYNAHHERPIEVCEPDTRVSLLADVAEWAEGTGPNHPGILWLNGRAGVGKSTVAKTLANRFDEAKILGGSFMFSKPNGVTDGSKVFMTLSSQLAHHLPEFRDHLVAAIREKENAIGAEISQQFKYLLAAPLYKLQSPPLTVMILDALDECTSETLTPVLTAIVENITRFPFLRIVVTSRPENSIRAVFQRFADHIREVDISNIPTSEDISKYLRRRLREVCTRLMGETEQNHAWPVNKDLASLVHMANNLFIFAATVVRFVGDEWAAEPQCRLDTILHGHNADDQDHPLSSLDFMYQEILRHALPRGAASVFARFQAVVGTIVLSQYPLSVNKLADLLAPNYSAADIKHALKFLHSVLIVPEDDNTEALQVYHKSFADFMTDPKRCTLTEAYLPLSIHHTRLCLRYFELAESIFGTLSTGDLSVDLDAASDMLDNWVYHLFALEEQAKTSGDKMDEAILALSDRVQALSVLIAENKNQSNRLTSAKGFSFVVQLITGVGIISGMS</sequence>
<dbReference type="SUPFAM" id="SSF52540">
    <property type="entry name" value="P-loop containing nucleoside triphosphate hydrolases"/>
    <property type="match status" value="1"/>
</dbReference>
<evidence type="ECO:0000256" key="1">
    <source>
        <dbReference type="ARBA" id="ARBA00022737"/>
    </source>
</evidence>